<keyword evidence="1" id="KW-0472">Membrane</keyword>
<feature type="transmembrane region" description="Helical" evidence="1">
    <location>
        <begin position="7"/>
        <end position="35"/>
    </location>
</feature>
<sequence>MKRNNGVLLLLIAIIVSIVMFIFLNLFCAFMIRGYVLIRYDKWQPYKITDFWDDLGSGIVVGIVFGIAVSIGGMILKKLR</sequence>
<evidence type="ECO:0000313" key="3">
    <source>
        <dbReference type="Proteomes" id="UP000067320"/>
    </source>
</evidence>
<proteinExistence type="predicted"/>
<keyword evidence="1" id="KW-1133">Transmembrane helix</keyword>
<reference evidence="3" key="2">
    <citation type="submission" date="2015-09" db="EMBL/GenBank/DDBJ databases">
        <title>Cronobacter genome sequencing and assembly.</title>
        <authorList>
            <person name="Descombes P."/>
            <person name="Baert L."/>
            <person name="Ngom-Bru C."/>
            <person name="Barretto C."/>
        </authorList>
    </citation>
    <scope>NUCLEOTIDE SEQUENCE [LARGE SCALE GENOMIC DNA]</scope>
    <source>
        <strain evidence="3">LMG 26250</strain>
    </source>
</reference>
<accession>A0ABM5VD59</accession>
<reference evidence="2 3" key="3">
    <citation type="journal article" date="2016" name="Genome Announc.">
        <title>Fully Closed Genome Sequences of Five Type Strains of the Genus Cronobacter and One Cronobacter sakazakii Strain.</title>
        <authorList>
            <person name="Moine D."/>
            <person name="Kassam M."/>
            <person name="Baert L."/>
            <person name="Tang Y."/>
            <person name="Barretto C."/>
            <person name="Ngom Bru C."/>
            <person name="Klijn A."/>
            <person name="Descombes P."/>
        </authorList>
    </citation>
    <scope>NUCLEOTIDE SEQUENCE [LARGE SCALE GENOMIC DNA]</scope>
    <source>
        <strain evidence="2 3">LMG 26250</strain>
    </source>
</reference>
<protein>
    <submittedName>
        <fullName evidence="2">Uncharacterized protein</fullName>
    </submittedName>
</protein>
<gene>
    <name evidence="2" type="ORF">AFK62_11040</name>
</gene>
<evidence type="ECO:0000256" key="1">
    <source>
        <dbReference type="SAM" id="Phobius"/>
    </source>
</evidence>
<name>A0ABM5VD59_9ENTR</name>
<feature type="transmembrane region" description="Helical" evidence="1">
    <location>
        <begin position="55"/>
        <end position="76"/>
    </location>
</feature>
<evidence type="ECO:0000313" key="2">
    <source>
        <dbReference type="EMBL" id="ALB63004.1"/>
    </source>
</evidence>
<keyword evidence="1" id="KW-0812">Transmembrane</keyword>
<dbReference type="RefSeq" id="WP_032984954.1">
    <property type="nucleotide sequence ID" value="NZ_CAKW01000149.1"/>
</dbReference>
<dbReference type="Proteomes" id="UP000067320">
    <property type="component" value="Chromosome"/>
</dbReference>
<organism evidence="2 3">
    <name type="scientific">Cronobacter condimenti 1330</name>
    <dbReference type="NCBI Taxonomy" id="1073999"/>
    <lineage>
        <taxon>Bacteria</taxon>
        <taxon>Pseudomonadati</taxon>
        <taxon>Pseudomonadota</taxon>
        <taxon>Gammaproteobacteria</taxon>
        <taxon>Enterobacterales</taxon>
        <taxon>Enterobacteriaceae</taxon>
        <taxon>Cronobacter</taxon>
    </lineage>
</organism>
<reference evidence="3" key="1">
    <citation type="submission" date="2015-07" db="EMBL/GenBank/DDBJ databases">
        <authorList>
            <person name="Moine D."/>
            <person name="Kassam M."/>
        </authorList>
    </citation>
    <scope>NUCLEOTIDE SEQUENCE [LARGE SCALE GENOMIC DNA]</scope>
    <source>
        <strain evidence="3">LMG 26250</strain>
    </source>
</reference>
<dbReference type="EMBL" id="CP012264">
    <property type="protein sequence ID" value="ALB63004.1"/>
    <property type="molecule type" value="Genomic_DNA"/>
</dbReference>
<keyword evidence="3" id="KW-1185">Reference proteome</keyword>